<keyword evidence="1" id="KW-0812">Transmembrane</keyword>
<comment type="caution">
    <text evidence="2">The sequence shown here is derived from an EMBL/GenBank/DDBJ whole genome shotgun (WGS) entry which is preliminary data.</text>
</comment>
<protein>
    <submittedName>
        <fullName evidence="2">Uncharacterized protein</fullName>
    </submittedName>
</protein>
<feature type="transmembrane region" description="Helical" evidence="1">
    <location>
        <begin position="560"/>
        <end position="580"/>
    </location>
</feature>
<feature type="transmembrane region" description="Helical" evidence="1">
    <location>
        <begin position="68"/>
        <end position="89"/>
    </location>
</feature>
<dbReference type="Proteomes" id="UP000604473">
    <property type="component" value="Unassembled WGS sequence"/>
</dbReference>
<sequence>MRAMPVGFDVIVRGGLPGEGERRAVTLLAALLVLGLFARRFNGWPNGARGPAGFPEHGPRYFTTRFRFCAWALLYGSVIAGAFLVVVFFPTLADQAVALLFPVMPGNPFLSQIDKVLPSAPPGGGTQWSLAAAVGIAAAFYTSDWERMLRERFQNNALIPRQAEQLFEEFTRFEAVVPVESHFGDRFMMQFRERDDLPTYHRIDLDPEQAELAQMRLERLARVEFMLWRMTQGDLPEEVAARLAEHVPLRQRLLDKLAAIRDEALAIDLQLVQVTNLLLCHLAEAQRPDFRRRLGQAAGLDCEQDRIETFPVSRLDDVIPVLEDELRRIAEAEPVPTGWQGEGDGAAGQAIEALQEQVASLRALVPLCVTGLEVQRGRLRDLGTRLEDLWCETLRFAICIGLAAPYASGKRFFCALGLRARMGYDVNLSIVLAVPMGLCFFCAVALLSGQSSDHAAGANLEGAELWQRVRMLLGGMKIAATERPLWLILGGFFIGWPLLQGCYVGSALAHGRQTEGGFGRPGALRPLDYLISFVMIWSVLVPGVAALIYVLGFSAAFRDVYVGALAYAPVSALWGVMVSITSMRAFDTQAEGPAIRIRESVIFLLLVAVGVVVAEIWIGSVDPESDTPFNAGRFWSLLFLASALTMVLIGAILLATSSKVSGKLQRMQGARLTPLRPAYPA</sequence>
<feature type="transmembrane region" description="Helical" evidence="1">
    <location>
        <begin position="125"/>
        <end position="142"/>
    </location>
</feature>
<keyword evidence="3" id="KW-1185">Reference proteome</keyword>
<evidence type="ECO:0000256" key="1">
    <source>
        <dbReference type="SAM" id="Phobius"/>
    </source>
</evidence>
<feature type="transmembrane region" description="Helical" evidence="1">
    <location>
        <begin position="529"/>
        <end position="554"/>
    </location>
</feature>
<organism evidence="2 3">
    <name type="scientific">Rhodovulum sulfidophilum</name>
    <name type="common">Rhodobacter sulfidophilus</name>
    <dbReference type="NCBI Taxonomy" id="35806"/>
    <lineage>
        <taxon>Bacteria</taxon>
        <taxon>Pseudomonadati</taxon>
        <taxon>Pseudomonadota</taxon>
        <taxon>Alphaproteobacteria</taxon>
        <taxon>Rhodobacterales</taxon>
        <taxon>Paracoccaceae</taxon>
        <taxon>Rhodovulum</taxon>
    </lineage>
</organism>
<evidence type="ECO:0000313" key="3">
    <source>
        <dbReference type="Proteomes" id="UP000604473"/>
    </source>
</evidence>
<reference evidence="2 3" key="1">
    <citation type="submission" date="2021-01" db="EMBL/GenBank/DDBJ databases">
        <title>Draft genomes of Rhodovulum sulfidophilum.</title>
        <authorList>
            <person name="Guzman M.S."/>
        </authorList>
    </citation>
    <scope>NUCLEOTIDE SEQUENCE [LARGE SCALE GENOMIC DNA]</scope>
    <source>
        <strain evidence="2 3">AB35</strain>
    </source>
</reference>
<gene>
    <name evidence="2" type="ORF">JMM60_09995</name>
</gene>
<dbReference type="EMBL" id="JAESJJ010000011">
    <property type="protein sequence ID" value="MBL3609128.1"/>
    <property type="molecule type" value="Genomic_DNA"/>
</dbReference>
<keyword evidence="1" id="KW-0472">Membrane</keyword>
<feature type="transmembrane region" description="Helical" evidence="1">
    <location>
        <begin position="426"/>
        <end position="447"/>
    </location>
</feature>
<keyword evidence="1" id="KW-1133">Transmembrane helix</keyword>
<proteinExistence type="predicted"/>
<dbReference type="RefSeq" id="WP_237399012.1">
    <property type="nucleotide sequence ID" value="NZ_JAESJJ010000011.1"/>
</dbReference>
<evidence type="ECO:0000313" key="2">
    <source>
        <dbReference type="EMBL" id="MBL3609128.1"/>
    </source>
</evidence>
<feature type="transmembrane region" description="Helical" evidence="1">
    <location>
        <begin position="634"/>
        <end position="656"/>
    </location>
</feature>
<name>A0ABS1RU05_RHOSU</name>
<feature type="transmembrane region" description="Helical" evidence="1">
    <location>
        <begin position="601"/>
        <end position="619"/>
    </location>
</feature>
<feature type="transmembrane region" description="Helical" evidence="1">
    <location>
        <begin position="485"/>
        <end position="508"/>
    </location>
</feature>
<accession>A0ABS1RU05</accession>